<comment type="function">
    <text evidence="1">Antenna complexes are light-harvesting systems, which transfer the excitation energy to the reaction centers.</text>
</comment>
<keyword evidence="6" id="KW-0148">Chlorophyll</keyword>
<comment type="subunit">
    <text evidence="4">The core complex is formed by different alpha and beta chains, binding bacteriochlorophyll molecules, and arranged most probably in tetrameric structures disposed around the reaction center. The non-pigmented gamma chains may constitute additional components.</text>
</comment>
<evidence type="ECO:0000256" key="5">
    <source>
        <dbReference type="ARBA" id="ARBA00022475"/>
    </source>
</evidence>
<evidence type="ECO:0000313" key="21">
    <source>
        <dbReference type="Proteomes" id="UP000241362"/>
    </source>
</evidence>
<evidence type="ECO:0000256" key="11">
    <source>
        <dbReference type="ARBA" id="ARBA00022842"/>
    </source>
</evidence>
<evidence type="ECO:0000256" key="8">
    <source>
        <dbReference type="ARBA" id="ARBA00022549"/>
    </source>
</evidence>
<evidence type="ECO:0000256" key="1">
    <source>
        <dbReference type="ARBA" id="ARBA00002455"/>
    </source>
</evidence>
<comment type="caution">
    <text evidence="20">The sequence shown here is derived from an EMBL/GenBank/DDBJ whole genome shotgun (WGS) entry which is preliminary data.</text>
</comment>
<dbReference type="InterPro" id="IPR035889">
    <property type="entry name" value="Light-harvesting_complex"/>
</dbReference>
<dbReference type="GO" id="GO:0030077">
    <property type="term" value="C:plasma membrane light-harvesting complex"/>
    <property type="evidence" value="ECO:0007669"/>
    <property type="project" value="InterPro"/>
</dbReference>
<comment type="subcellular location">
    <subcellularLocation>
        <location evidence="2">Cell inner membrane</location>
        <topology evidence="2">Single-pass type II membrane protein</topology>
    </subcellularLocation>
</comment>
<evidence type="ECO:0000256" key="16">
    <source>
        <dbReference type="ARBA" id="ARBA00023243"/>
    </source>
</evidence>
<dbReference type="PRINTS" id="PR00673">
    <property type="entry name" value="LIGHTHARVSTA"/>
</dbReference>
<evidence type="ECO:0000259" key="19">
    <source>
        <dbReference type="Pfam" id="PF00556"/>
    </source>
</evidence>
<proteinExistence type="inferred from homology"/>
<evidence type="ECO:0000256" key="13">
    <source>
        <dbReference type="ARBA" id="ARBA00022989"/>
    </source>
</evidence>
<keyword evidence="21" id="KW-1185">Reference proteome</keyword>
<keyword evidence="14" id="KW-0157">Chromophore</keyword>
<dbReference type="GO" id="GO:0042314">
    <property type="term" value="F:bacteriochlorophyll binding"/>
    <property type="evidence" value="ECO:0007669"/>
    <property type="project" value="UniProtKB-KW"/>
</dbReference>
<keyword evidence="13 18" id="KW-1133">Transmembrane helix</keyword>
<keyword evidence="5" id="KW-1003">Cell membrane</keyword>
<evidence type="ECO:0000256" key="14">
    <source>
        <dbReference type="ARBA" id="ARBA00022991"/>
    </source>
</evidence>
<keyword evidence="8" id="KW-0042">Antenna complex</keyword>
<evidence type="ECO:0000256" key="6">
    <source>
        <dbReference type="ARBA" id="ARBA00022494"/>
    </source>
</evidence>
<dbReference type="Proteomes" id="UP000241362">
    <property type="component" value="Unassembled WGS sequence"/>
</dbReference>
<evidence type="ECO:0000256" key="18">
    <source>
        <dbReference type="SAM" id="Phobius"/>
    </source>
</evidence>
<evidence type="ECO:0000256" key="2">
    <source>
        <dbReference type="ARBA" id="ARBA00004249"/>
    </source>
</evidence>
<evidence type="ECO:0000256" key="10">
    <source>
        <dbReference type="ARBA" id="ARBA00022723"/>
    </source>
</evidence>
<dbReference type="AlphaFoldDB" id="A0A2T4J964"/>
<dbReference type="InterPro" id="IPR018332">
    <property type="entry name" value="Antenna_alpha"/>
</dbReference>
<feature type="domain" description="Antenna complex alpha/beta subunit" evidence="19">
    <location>
        <begin position="5"/>
        <end position="39"/>
    </location>
</feature>
<dbReference type="Gene3D" id="4.10.220.20">
    <property type="entry name" value="Light-harvesting complex"/>
    <property type="match status" value="1"/>
</dbReference>
<dbReference type="InterPro" id="IPR000066">
    <property type="entry name" value="Antenna_a/b"/>
</dbReference>
<reference evidence="20 21" key="1">
    <citation type="submission" date="2018-03" db="EMBL/GenBank/DDBJ databases">
        <title>Rhodobacter blasticus.</title>
        <authorList>
            <person name="Meyer T.E."/>
            <person name="Miller S."/>
            <person name="Lodha T."/>
            <person name="Gandham S."/>
            <person name="Chintalapati S."/>
            <person name="Chintalapati V.R."/>
        </authorList>
    </citation>
    <scope>NUCLEOTIDE SEQUENCE [LARGE SCALE GENOMIC DNA]</scope>
    <source>
        <strain evidence="20 21">DSM 2131</strain>
    </source>
</reference>
<name>A0A2T4J964_FUSBL</name>
<organism evidence="20 21">
    <name type="scientific">Fuscovulum blasticum DSM 2131</name>
    <dbReference type="NCBI Taxonomy" id="1188250"/>
    <lineage>
        <taxon>Bacteria</taxon>
        <taxon>Pseudomonadati</taxon>
        <taxon>Pseudomonadota</taxon>
        <taxon>Alphaproteobacteria</taxon>
        <taxon>Rhodobacterales</taxon>
        <taxon>Paracoccaceae</taxon>
        <taxon>Pseudogemmobacter</taxon>
    </lineage>
</organism>
<dbReference type="RefSeq" id="WP_107673438.1">
    <property type="nucleotide sequence ID" value="NZ_PZKE01000008.1"/>
</dbReference>
<accession>A0A2T4J964</accession>
<keyword evidence="11" id="KW-0460">Magnesium</keyword>
<gene>
    <name evidence="20" type="ORF">C5F44_10265</name>
</gene>
<keyword evidence="10" id="KW-0479">Metal-binding</keyword>
<evidence type="ECO:0000256" key="15">
    <source>
        <dbReference type="ARBA" id="ARBA00023136"/>
    </source>
</evidence>
<evidence type="ECO:0000256" key="9">
    <source>
        <dbReference type="ARBA" id="ARBA00022692"/>
    </source>
</evidence>
<keyword evidence="9 18" id="KW-0812">Transmembrane</keyword>
<dbReference type="GO" id="GO:0046872">
    <property type="term" value="F:metal ion binding"/>
    <property type="evidence" value="ECO:0007669"/>
    <property type="project" value="UniProtKB-KW"/>
</dbReference>
<evidence type="ECO:0000256" key="4">
    <source>
        <dbReference type="ARBA" id="ARBA00011367"/>
    </source>
</evidence>
<comment type="similarity">
    <text evidence="3">Belongs to the antenna complex alpha subunit family.</text>
</comment>
<keyword evidence="7" id="KW-0997">Cell inner membrane</keyword>
<evidence type="ECO:0000313" key="20">
    <source>
        <dbReference type="EMBL" id="PTE14367.1"/>
    </source>
</evidence>
<dbReference type="SUPFAM" id="SSF56918">
    <property type="entry name" value="Light-harvesting complex subunits"/>
    <property type="match status" value="1"/>
</dbReference>
<keyword evidence="16" id="KW-0437">Light-harvesting polypeptide</keyword>
<evidence type="ECO:0000256" key="3">
    <source>
        <dbReference type="ARBA" id="ARBA00005629"/>
    </source>
</evidence>
<dbReference type="GO" id="GO:0005886">
    <property type="term" value="C:plasma membrane"/>
    <property type="evidence" value="ECO:0007669"/>
    <property type="project" value="UniProtKB-SubCell"/>
</dbReference>
<evidence type="ECO:0000256" key="7">
    <source>
        <dbReference type="ARBA" id="ARBA00022519"/>
    </source>
</evidence>
<keyword evidence="12" id="KW-0076">Bacteriochlorophyll</keyword>
<feature type="transmembrane region" description="Helical" evidence="18">
    <location>
        <begin position="14"/>
        <end position="35"/>
    </location>
</feature>
<sequence length="73" mass="7558">MIFPKVWLVVKPGVGIPLMLSAVAVSALAIHVGVLTQTNIFSDYWNGRPITAAGAAVAELTPTASANDVALLK</sequence>
<keyword evidence="15 18" id="KW-0472">Membrane</keyword>
<evidence type="ECO:0000256" key="17">
    <source>
        <dbReference type="ARBA" id="ARBA00029710"/>
    </source>
</evidence>
<protein>
    <recommendedName>
        <fullName evidence="17">Antenna pigment protein alpha chain</fullName>
    </recommendedName>
</protein>
<dbReference type="EMBL" id="PZKE01000008">
    <property type="protein sequence ID" value="PTE14367.1"/>
    <property type="molecule type" value="Genomic_DNA"/>
</dbReference>
<dbReference type="GO" id="GO:0019684">
    <property type="term" value="P:photosynthesis, light reaction"/>
    <property type="evidence" value="ECO:0007669"/>
    <property type="project" value="InterPro"/>
</dbReference>
<evidence type="ECO:0000256" key="12">
    <source>
        <dbReference type="ARBA" id="ARBA00022956"/>
    </source>
</evidence>
<dbReference type="Pfam" id="PF00556">
    <property type="entry name" value="LHC"/>
    <property type="match status" value="1"/>
</dbReference>